<proteinExistence type="predicted"/>
<dbReference type="AlphaFoldDB" id="A0A7J6EWT7"/>
<comment type="caution">
    <text evidence="1">The sequence shown here is derived from an EMBL/GenBank/DDBJ whole genome shotgun (WGS) entry which is preliminary data.</text>
</comment>
<name>A0A7J6EWT7_CANSA</name>
<gene>
    <name evidence="1" type="ORF">F8388_023992</name>
</gene>
<accession>A0A7J6EWT7</accession>
<dbReference type="EMBL" id="JAATIP010000186">
    <property type="protein sequence ID" value="KAF4362140.1"/>
    <property type="molecule type" value="Genomic_DNA"/>
</dbReference>
<reference evidence="1 2" key="1">
    <citation type="journal article" date="2020" name="bioRxiv">
        <title>Sequence and annotation of 42 cannabis genomes reveals extensive copy number variation in cannabinoid synthesis and pathogen resistance genes.</title>
        <authorList>
            <person name="Mckernan K.J."/>
            <person name="Helbert Y."/>
            <person name="Kane L.T."/>
            <person name="Ebling H."/>
            <person name="Zhang L."/>
            <person name="Liu B."/>
            <person name="Eaton Z."/>
            <person name="Mclaughlin S."/>
            <person name="Kingan S."/>
            <person name="Baybayan P."/>
            <person name="Concepcion G."/>
            <person name="Jordan M."/>
            <person name="Riva A."/>
            <person name="Barbazuk W."/>
            <person name="Harkins T."/>
        </authorList>
    </citation>
    <scope>NUCLEOTIDE SEQUENCE [LARGE SCALE GENOMIC DNA]</scope>
    <source>
        <strain evidence="2">cv. Jamaican Lion 4</strain>
        <tissue evidence="1">Leaf</tissue>
    </source>
</reference>
<protein>
    <submittedName>
        <fullName evidence="1">Uncharacterized protein</fullName>
    </submittedName>
</protein>
<organism evidence="1 2">
    <name type="scientific">Cannabis sativa</name>
    <name type="common">Hemp</name>
    <name type="synonym">Marijuana</name>
    <dbReference type="NCBI Taxonomy" id="3483"/>
    <lineage>
        <taxon>Eukaryota</taxon>
        <taxon>Viridiplantae</taxon>
        <taxon>Streptophyta</taxon>
        <taxon>Embryophyta</taxon>
        <taxon>Tracheophyta</taxon>
        <taxon>Spermatophyta</taxon>
        <taxon>Magnoliopsida</taxon>
        <taxon>eudicotyledons</taxon>
        <taxon>Gunneridae</taxon>
        <taxon>Pentapetalae</taxon>
        <taxon>rosids</taxon>
        <taxon>fabids</taxon>
        <taxon>Rosales</taxon>
        <taxon>Cannabaceae</taxon>
        <taxon>Cannabis</taxon>
    </lineage>
</organism>
<evidence type="ECO:0000313" key="1">
    <source>
        <dbReference type="EMBL" id="KAF4362140.1"/>
    </source>
</evidence>
<dbReference type="Proteomes" id="UP000525078">
    <property type="component" value="Unassembled WGS sequence"/>
</dbReference>
<sequence length="66" mass="8054">MVFEMYKEKKVEEERKVVLIHHLGNSRREENCPQLLDLIPQNREWFMNKEKEKRSHGTSDEEKVRA</sequence>
<evidence type="ECO:0000313" key="2">
    <source>
        <dbReference type="Proteomes" id="UP000525078"/>
    </source>
</evidence>